<dbReference type="RefSeq" id="WP_380036359.1">
    <property type="nucleotide sequence ID" value="NZ_JBHSEH010000004.1"/>
</dbReference>
<keyword evidence="3" id="KW-1185">Reference proteome</keyword>
<name>A0ABV8XIE2_9DEIO</name>
<evidence type="ECO:0000256" key="1">
    <source>
        <dbReference type="SAM" id="SignalP"/>
    </source>
</evidence>
<feature type="signal peptide" evidence="1">
    <location>
        <begin position="1"/>
        <end position="19"/>
    </location>
</feature>
<keyword evidence="1" id="KW-0732">Signal</keyword>
<feature type="chain" id="PRO_5045102208" evidence="1">
    <location>
        <begin position="20"/>
        <end position="154"/>
    </location>
</feature>
<evidence type="ECO:0000313" key="3">
    <source>
        <dbReference type="Proteomes" id="UP001595998"/>
    </source>
</evidence>
<sequence>MKRLTLPLLALMLSTAAGADHTLTNLKDFRSVCVNTFVEIKGKEDENLRQEIYESIVEQLEDAGITVAQSPCQSKSGAASRQLNLLFSFSTTPNALAYLGTLEGWIPKEGKFLEPTIWTDHYYGITGKDKLSTLSADSASEMVDSFIEDWDEAH</sequence>
<dbReference type="Proteomes" id="UP001595998">
    <property type="component" value="Unassembled WGS sequence"/>
</dbReference>
<gene>
    <name evidence="2" type="ORF">ACFOZ9_03250</name>
</gene>
<organism evidence="2 3">
    <name type="scientific">Deinococcus navajonensis</name>
    <dbReference type="NCBI Taxonomy" id="309884"/>
    <lineage>
        <taxon>Bacteria</taxon>
        <taxon>Thermotogati</taxon>
        <taxon>Deinococcota</taxon>
        <taxon>Deinococci</taxon>
        <taxon>Deinococcales</taxon>
        <taxon>Deinococcaceae</taxon>
        <taxon>Deinococcus</taxon>
    </lineage>
</organism>
<proteinExistence type="predicted"/>
<dbReference type="EMBL" id="JBHSEH010000004">
    <property type="protein sequence ID" value="MFC4425215.1"/>
    <property type="molecule type" value="Genomic_DNA"/>
</dbReference>
<protein>
    <submittedName>
        <fullName evidence="2">Uncharacterized protein</fullName>
    </submittedName>
</protein>
<reference evidence="3" key="1">
    <citation type="journal article" date="2019" name="Int. J. Syst. Evol. Microbiol.">
        <title>The Global Catalogue of Microorganisms (GCM) 10K type strain sequencing project: providing services to taxonomists for standard genome sequencing and annotation.</title>
        <authorList>
            <consortium name="The Broad Institute Genomics Platform"/>
            <consortium name="The Broad Institute Genome Sequencing Center for Infectious Disease"/>
            <person name="Wu L."/>
            <person name="Ma J."/>
        </authorList>
    </citation>
    <scope>NUCLEOTIDE SEQUENCE [LARGE SCALE GENOMIC DNA]</scope>
    <source>
        <strain evidence="3">CCUG 56029</strain>
    </source>
</reference>
<comment type="caution">
    <text evidence="2">The sequence shown here is derived from an EMBL/GenBank/DDBJ whole genome shotgun (WGS) entry which is preliminary data.</text>
</comment>
<evidence type="ECO:0000313" key="2">
    <source>
        <dbReference type="EMBL" id="MFC4425215.1"/>
    </source>
</evidence>
<accession>A0ABV8XIE2</accession>